<reference evidence="2" key="1">
    <citation type="submission" date="2022-08" db="EMBL/GenBank/DDBJ databases">
        <title>Streptomyces changanensis sp. nov., an actinomycete isolated from soil.</title>
        <authorList>
            <person name="Wu H."/>
            <person name="Han L."/>
        </authorList>
    </citation>
    <scope>NUCLEOTIDE SEQUENCE</scope>
    <source>
        <strain evidence="2">HL-66</strain>
    </source>
</reference>
<evidence type="ECO:0000313" key="2">
    <source>
        <dbReference type="EMBL" id="UUS33396.1"/>
    </source>
</evidence>
<dbReference type="RefSeq" id="WP_198549405.1">
    <property type="nucleotide sequence ID" value="NZ_CP102332.1"/>
</dbReference>
<evidence type="ECO:0000256" key="1">
    <source>
        <dbReference type="SAM" id="MobiDB-lite"/>
    </source>
</evidence>
<dbReference type="EMBL" id="CP102332">
    <property type="protein sequence ID" value="UUS33396.1"/>
    <property type="molecule type" value="Genomic_DNA"/>
</dbReference>
<feature type="region of interest" description="Disordered" evidence="1">
    <location>
        <begin position="210"/>
        <end position="231"/>
    </location>
</feature>
<name>A0ABY5NBL1_9ACTN</name>
<protein>
    <submittedName>
        <fullName evidence="2">Uncharacterized protein</fullName>
    </submittedName>
</protein>
<proteinExistence type="predicted"/>
<gene>
    <name evidence="2" type="ORF">NRO40_23010</name>
</gene>
<accession>A0ABY5NBL1</accession>
<organism evidence="2 3">
    <name type="scientific">Streptomyces changanensis</name>
    <dbReference type="NCBI Taxonomy" id="2964669"/>
    <lineage>
        <taxon>Bacteria</taxon>
        <taxon>Bacillati</taxon>
        <taxon>Actinomycetota</taxon>
        <taxon>Actinomycetes</taxon>
        <taxon>Kitasatosporales</taxon>
        <taxon>Streptomycetaceae</taxon>
        <taxon>Streptomyces</taxon>
    </lineage>
</organism>
<keyword evidence="3" id="KW-1185">Reference proteome</keyword>
<evidence type="ECO:0000313" key="3">
    <source>
        <dbReference type="Proteomes" id="UP001060150"/>
    </source>
</evidence>
<dbReference type="Proteomes" id="UP001060150">
    <property type="component" value="Chromosome"/>
</dbReference>
<sequence length="231" mass="24836">MISLERAAELAQQYVTDDPLNAQVDLVPVEGAATVVGGAAYFGFQNRGYLETGDPSQMTIGIGPVRVDLATGECRMLGAVEAKETDLFDVDELALPGPGGWRLVPPGLLAAWRAAFDAEPAAPDLSAPCPHCGARDLHRWYRVDGPLDEEFDGVRAVAYGWRTEWCASCHLSQEDGDTFVPDYWRSPYDVPGAHGMTFSPRLVEAARQAHLDRGTDTDAGTGTDAGTERDG</sequence>